<dbReference type="Proteomes" id="UP000008710">
    <property type="component" value="Chromosome"/>
</dbReference>
<proteinExistence type="predicted"/>
<dbReference type="KEGG" id="rha:RHA1_ro05950"/>
<evidence type="ECO:0000313" key="2">
    <source>
        <dbReference type="EMBL" id="ABG97727.1"/>
    </source>
</evidence>
<reference evidence="3" key="1">
    <citation type="journal article" date="2006" name="Proc. Natl. Acad. Sci. U.S.A.">
        <title>The complete genome of Rhodococcus sp. RHA1 provides insights into a catabolic powerhouse.</title>
        <authorList>
            <person name="McLeod M.P."/>
            <person name="Warren R.L."/>
            <person name="Hsiao W.W.L."/>
            <person name="Araki N."/>
            <person name="Myhre M."/>
            <person name="Fernandes C."/>
            <person name="Miyazawa D."/>
            <person name="Wong W."/>
            <person name="Lillquist A.L."/>
            <person name="Wang D."/>
            <person name="Dosanjh M."/>
            <person name="Hara H."/>
            <person name="Petrescu A."/>
            <person name="Morin R.D."/>
            <person name="Yang G."/>
            <person name="Stott J.M."/>
            <person name="Schein J.E."/>
            <person name="Shin H."/>
            <person name="Smailus D."/>
            <person name="Siddiqui A.S."/>
            <person name="Marra M.A."/>
            <person name="Jones S.J.M."/>
            <person name="Holt R."/>
            <person name="Brinkman F.S.L."/>
            <person name="Miyauchi K."/>
            <person name="Fukuda M."/>
            <person name="Davies J.E."/>
            <person name="Mohn W.W."/>
            <person name="Eltis L.D."/>
        </authorList>
    </citation>
    <scope>NUCLEOTIDE SEQUENCE [LARGE SCALE GENOMIC DNA]</scope>
    <source>
        <strain evidence="3">RHA1</strain>
    </source>
</reference>
<name>Q0S409_RHOJR</name>
<sequence length="249" mass="26774">MLPASCPQIVRNCDRGPRANGDTRPSGTLEPRLAPDGGTHPVLTRGSAGYHRHMAERNRVSPRSEIVAIPLRGRFMGNRGCLHRGHTVVRNHAGKRWIICVTDYPARTVAQWSDGHYTVLFFHDEAVALAAGHRPCALCRRERYNDFRVAWQSAHGGGLPGADQMDARLHGERLVGSGQRTHEAPWSSLPDGAFALSDGGPAVVLGDTVVPWSAEGYGTPANRPTGTATVLTPPSTVAVLTAGYRPDVA</sequence>
<protein>
    <submittedName>
        <fullName evidence="2">Uncharacterized protein</fullName>
    </submittedName>
</protein>
<dbReference type="EMBL" id="CP000431">
    <property type="protein sequence ID" value="ABG97727.1"/>
    <property type="molecule type" value="Genomic_DNA"/>
</dbReference>
<dbReference type="HOGENOM" id="CLU_097546_0_0_11"/>
<organism evidence="2 3">
    <name type="scientific">Rhodococcus jostii (strain RHA1)</name>
    <dbReference type="NCBI Taxonomy" id="101510"/>
    <lineage>
        <taxon>Bacteria</taxon>
        <taxon>Bacillati</taxon>
        <taxon>Actinomycetota</taxon>
        <taxon>Actinomycetes</taxon>
        <taxon>Mycobacteriales</taxon>
        <taxon>Nocardiaceae</taxon>
        <taxon>Rhodococcus</taxon>
    </lineage>
</organism>
<dbReference type="eggNOG" id="ENOG5031E6R">
    <property type="taxonomic scope" value="Bacteria"/>
</dbReference>
<evidence type="ECO:0000313" key="3">
    <source>
        <dbReference type="Proteomes" id="UP000008710"/>
    </source>
</evidence>
<dbReference type="AlphaFoldDB" id="Q0S409"/>
<gene>
    <name evidence="2" type="ordered locus">RHA1_ro05950</name>
</gene>
<accession>Q0S409</accession>
<evidence type="ECO:0000256" key="1">
    <source>
        <dbReference type="SAM" id="MobiDB-lite"/>
    </source>
</evidence>
<feature type="region of interest" description="Disordered" evidence="1">
    <location>
        <begin position="12"/>
        <end position="41"/>
    </location>
</feature>